<protein>
    <submittedName>
        <fullName evidence="1">Uncharacterized protein</fullName>
    </submittedName>
</protein>
<evidence type="ECO:0000313" key="2">
    <source>
        <dbReference type="Proteomes" id="UP001147700"/>
    </source>
</evidence>
<dbReference type="EMBL" id="JAPCID010000026">
    <property type="protein sequence ID" value="MDA0139444.1"/>
    <property type="molecule type" value="Genomic_DNA"/>
</dbReference>
<proteinExistence type="predicted"/>
<sequence length="136" mass="15168">MTEIDGIEVWLERVTLRSDAVAVALRAQQNDATRTLDSRYEAVFEAWAEMAQKDRQRGRKLSGQPPAQPGEWLAEIPLHLGDDAGTKYRPVKRQAAGTGTEWEATWVFSPAPAERATAISIWVGDPDDRSRVHVTL</sequence>
<keyword evidence="2" id="KW-1185">Reference proteome</keyword>
<organism evidence="1 2">
    <name type="scientific">Solirubrobacter deserti</name>
    <dbReference type="NCBI Taxonomy" id="2282478"/>
    <lineage>
        <taxon>Bacteria</taxon>
        <taxon>Bacillati</taxon>
        <taxon>Actinomycetota</taxon>
        <taxon>Thermoleophilia</taxon>
        <taxon>Solirubrobacterales</taxon>
        <taxon>Solirubrobacteraceae</taxon>
        <taxon>Solirubrobacter</taxon>
    </lineage>
</organism>
<accession>A0ABT4RLK8</accession>
<dbReference type="Proteomes" id="UP001147700">
    <property type="component" value="Unassembled WGS sequence"/>
</dbReference>
<dbReference type="RefSeq" id="WP_202954318.1">
    <property type="nucleotide sequence ID" value="NZ_JAPCID010000026.1"/>
</dbReference>
<name>A0ABT4RLK8_9ACTN</name>
<comment type="caution">
    <text evidence="1">The sequence shown here is derived from an EMBL/GenBank/DDBJ whole genome shotgun (WGS) entry which is preliminary data.</text>
</comment>
<gene>
    <name evidence="1" type="ORF">OJ962_18215</name>
</gene>
<evidence type="ECO:0000313" key="1">
    <source>
        <dbReference type="EMBL" id="MDA0139444.1"/>
    </source>
</evidence>
<reference evidence="1" key="1">
    <citation type="submission" date="2022-10" db="EMBL/GenBank/DDBJ databases">
        <title>The WGS of Solirubrobacter sp. CPCC 204708.</title>
        <authorList>
            <person name="Jiang Z."/>
        </authorList>
    </citation>
    <scope>NUCLEOTIDE SEQUENCE</scope>
    <source>
        <strain evidence="1">CPCC 204708</strain>
    </source>
</reference>